<comment type="caution">
    <text evidence="2">The sequence shown here is derived from an EMBL/GenBank/DDBJ whole genome shotgun (WGS) entry which is preliminary data.</text>
</comment>
<feature type="transmembrane region" description="Helical" evidence="1">
    <location>
        <begin position="46"/>
        <end position="64"/>
    </location>
</feature>
<sequence length="65" mass="6851">MLALDRAGAVDVVPDVVSTVGMWIVFAYFVLGIGMNAISRSKPERYTMAPLSAVLALLSLLVALG</sequence>
<evidence type="ECO:0000313" key="3">
    <source>
        <dbReference type="Proteomes" id="UP001499954"/>
    </source>
</evidence>
<keyword evidence="1" id="KW-0472">Membrane</keyword>
<dbReference type="Proteomes" id="UP001499954">
    <property type="component" value="Unassembled WGS sequence"/>
</dbReference>
<reference evidence="2 3" key="1">
    <citation type="journal article" date="2019" name="Int. J. Syst. Evol. Microbiol.">
        <title>The Global Catalogue of Microorganisms (GCM) 10K type strain sequencing project: providing services to taxonomists for standard genome sequencing and annotation.</title>
        <authorList>
            <consortium name="The Broad Institute Genomics Platform"/>
            <consortium name="The Broad Institute Genome Sequencing Center for Infectious Disease"/>
            <person name="Wu L."/>
            <person name="Ma J."/>
        </authorList>
    </citation>
    <scope>NUCLEOTIDE SEQUENCE [LARGE SCALE GENOMIC DNA]</scope>
    <source>
        <strain evidence="2 3">JCM 13584</strain>
    </source>
</reference>
<proteinExistence type="predicted"/>
<keyword evidence="1" id="KW-1133">Transmembrane helix</keyword>
<organism evidence="2 3">
    <name type="scientific">Agromyces allii</name>
    <dbReference type="NCBI Taxonomy" id="393607"/>
    <lineage>
        <taxon>Bacteria</taxon>
        <taxon>Bacillati</taxon>
        <taxon>Actinomycetota</taxon>
        <taxon>Actinomycetes</taxon>
        <taxon>Micrococcales</taxon>
        <taxon>Microbacteriaceae</taxon>
        <taxon>Agromyces</taxon>
    </lineage>
</organism>
<evidence type="ECO:0000313" key="2">
    <source>
        <dbReference type="EMBL" id="GAA1962860.1"/>
    </source>
</evidence>
<feature type="transmembrane region" description="Helical" evidence="1">
    <location>
        <begin position="20"/>
        <end position="39"/>
    </location>
</feature>
<name>A0ABN2R3C3_9MICO</name>
<keyword evidence="1" id="KW-0812">Transmembrane</keyword>
<gene>
    <name evidence="2" type="ORF">GCM10009717_32040</name>
</gene>
<accession>A0ABN2R3C3</accession>
<keyword evidence="3" id="KW-1185">Reference proteome</keyword>
<dbReference type="EMBL" id="BAAAMK010000009">
    <property type="protein sequence ID" value="GAA1962860.1"/>
    <property type="molecule type" value="Genomic_DNA"/>
</dbReference>
<evidence type="ECO:0000256" key="1">
    <source>
        <dbReference type="SAM" id="Phobius"/>
    </source>
</evidence>
<protein>
    <submittedName>
        <fullName evidence="2">Uncharacterized protein</fullName>
    </submittedName>
</protein>